<dbReference type="AlphaFoldDB" id="A0A6J7E3E8"/>
<gene>
    <name evidence="2" type="ORF">UFOPK3423_01086</name>
</gene>
<proteinExistence type="predicted"/>
<dbReference type="EMBL" id="CAFBLQ010000119">
    <property type="protein sequence ID" value="CAB4877577.1"/>
    <property type="molecule type" value="Genomic_DNA"/>
</dbReference>
<feature type="compositionally biased region" description="Polar residues" evidence="1">
    <location>
        <begin position="1"/>
        <end position="12"/>
    </location>
</feature>
<reference evidence="2" key="1">
    <citation type="submission" date="2020-05" db="EMBL/GenBank/DDBJ databases">
        <authorList>
            <person name="Chiriac C."/>
            <person name="Salcher M."/>
            <person name="Ghai R."/>
            <person name="Kavagutti S V."/>
        </authorList>
    </citation>
    <scope>NUCLEOTIDE SEQUENCE</scope>
</reference>
<accession>A0A6J7E3E8</accession>
<name>A0A6J7E3E8_9ZZZZ</name>
<organism evidence="2">
    <name type="scientific">freshwater metagenome</name>
    <dbReference type="NCBI Taxonomy" id="449393"/>
    <lineage>
        <taxon>unclassified sequences</taxon>
        <taxon>metagenomes</taxon>
        <taxon>ecological metagenomes</taxon>
    </lineage>
</organism>
<sequence>MSQTTVTPSQQRANDRRDEKLAEIEAQIRDGRLKVRRASRRELAELREASRRKAQGGGRSTPAVAPDDR</sequence>
<feature type="region of interest" description="Disordered" evidence="1">
    <location>
        <begin position="44"/>
        <end position="69"/>
    </location>
</feature>
<protein>
    <submittedName>
        <fullName evidence="2">Unannotated protein</fullName>
    </submittedName>
</protein>
<evidence type="ECO:0000313" key="2">
    <source>
        <dbReference type="EMBL" id="CAB4877577.1"/>
    </source>
</evidence>
<evidence type="ECO:0000256" key="1">
    <source>
        <dbReference type="SAM" id="MobiDB-lite"/>
    </source>
</evidence>
<feature type="region of interest" description="Disordered" evidence="1">
    <location>
        <begin position="1"/>
        <end position="21"/>
    </location>
</feature>